<feature type="region of interest" description="Disordered" evidence="3">
    <location>
        <begin position="960"/>
        <end position="981"/>
    </location>
</feature>
<dbReference type="PROSITE" id="PS50067">
    <property type="entry name" value="KINESIN_MOTOR_2"/>
    <property type="match status" value="1"/>
</dbReference>
<dbReference type="InterPro" id="IPR001752">
    <property type="entry name" value="Kinesin_motor_dom"/>
</dbReference>
<feature type="region of interest" description="Disordered" evidence="3">
    <location>
        <begin position="56"/>
        <end position="128"/>
    </location>
</feature>
<keyword evidence="2" id="KW-0175">Coiled coil</keyword>
<feature type="region of interest" description="Disordered" evidence="3">
    <location>
        <begin position="691"/>
        <end position="712"/>
    </location>
</feature>
<dbReference type="Gene3D" id="3.40.850.10">
    <property type="entry name" value="Kinesin motor domain"/>
    <property type="match status" value="2"/>
</dbReference>
<dbReference type="eggNOG" id="KOG0246">
    <property type="taxonomic scope" value="Eukaryota"/>
</dbReference>
<reference evidence="5" key="2">
    <citation type="submission" date="2011-03" db="EMBL/GenBank/DDBJ databases">
        <title>Comparative genomics and transcriptomics of Neospora caninum and Toxoplasma gondii.</title>
        <authorList>
            <person name="Reid A.J."/>
            <person name="Sohal A."/>
            <person name="Harris D."/>
            <person name="Quail M."/>
            <person name="Sanders M."/>
            <person name="Berriman M."/>
            <person name="Wastling J.M."/>
            <person name="Pain A."/>
        </authorList>
    </citation>
    <scope>NUCLEOTIDE SEQUENCE</scope>
    <source>
        <strain evidence="5">Liverpool</strain>
    </source>
</reference>
<comment type="caution">
    <text evidence="1">Lacks conserved residue(s) required for the propagation of feature annotation.</text>
</comment>
<dbReference type="RefSeq" id="XP_003883894.1">
    <property type="nucleotide sequence ID" value="XM_003883845.1"/>
</dbReference>
<feature type="compositionally biased region" description="Basic and acidic residues" evidence="3">
    <location>
        <begin position="1200"/>
        <end position="1210"/>
    </location>
</feature>
<dbReference type="InParanoid" id="F0VJF1"/>
<reference evidence="7" key="3">
    <citation type="journal article" date="2012" name="PLoS Pathog.">
        <title>Comparative genomics of the apicomplexan parasites Toxoplasma gondii and Neospora caninum: Coccidia differing in host range and transmission strategy.</title>
        <authorList>
            <person name="Reid A.J."/>
            <person name="Vermont S.J."/>
            <person name="Cotton J.A."/>
            <person name="Harris D."/>
            <person name="Hill-Cawthorne G.A."/>
            <person name="Konen-Waisman S."/>
            <person name="Latham S.M."/>
            <person name="Mourier T."/>
            <person name="Norton R."/>
            <person name="Quail M.A."/>
            <person name="Sanders M."/>
            <person name="Shanmugam D."/>
            <person name="Sohal A."/>
            <person name="Wasmuth J.D."/>
            <person name="Brunk B."/>
            <person name="Grigg M.E."/>
            <person name="Howard J.C."/>
            <person name="Parkinson J."/>
            <person name="Roos D.S."/>
            <person name="Trees A.J."/>
            <person name="Berriman M."/>
            <person name="Pain A."/>
            <person name="Wastling J.M."/>
        </authorList>
    </citation>
    <scope>NUCLEOTIDE SEQUENCE [LARGE SCALE GENOMIC DNA]</scope>
    <source>
        <strain evidence="7">Liverpool</strain>
    </source>
</reference>
<dbReference type="GO" id="GO:0005524">
    <property type="term" value="F:ATP binding"/>
    <property type="evidence" value="ECO:0007669"/>
    <property type="project" value="InterPro"/>
</dbReference>
<feature type="region of interest" description="Disordered" evidence="3">
    <location>
        <begin position="1334"/>
        <end position="1371"/>
    </location>
</feature>
<feature type="compositionally biased region" description="Polar residues" evidence="3">
    <location>
        <begin position="913"/>
        <end position="941"/>
    </location>
</feature>
<feature type="region of interest" description="Disordered" evidence="3">
    <location>
        <begin position="753"/>
        <end position="780"/>
    </location>
</feature>
<dbReference type="EMBL" id="FR823390">
    <property type="protein sequence ID" value="CBZ53862.1"/>
    <property type="molecule type" value="Genomic_DNA"/>
</dbReference>
<feature type="compositionally biased region" description="Polar residues" evidence="3">
    <location>
        <begin position="887"/>
        <end position="896"/>
    </location>
</feature>
<evidence type="ECO:0000256" key="2">
    <source>
        <dbReference type="SAM" id="Coils"/>
    </source>
</evidence>
<feature type="compositionally biased region" description="Basic and acidic residues" evidence="3">
    <location>
        <begin position="1360"/>
        <end position="1371"/>
    </location>
</feature>
<dbReference type="GO" id="GO:0030705">
    <property type="term" value="P:cytoskeleton-dependent intracellular transport"/>
    <property type="evidence" value="ECO:0007669"/>
    <property type="project" value="TreeGrafter"/>
</dbReference>
<organism evidence="5 7">
    <name type="scientific">Neospora caninum (strain Liverpool)</name>
    <dbReference type="NCBI Taxonomy" id="572307"/>
    <lineage>
        <taxon>Eukaryota</taxon>
        <taxon>Sar</taxon>
        <taxon>Alveolata</taxon>
        <taxon>Apicomplexa</taxon>
        <taxon>Conoidasida</taxon>
        <taxon>Coccidia</taxon>
        <taxon>Eucoccidiorida</taxon>
        <taxon>Eimeriorina</taxon>
        <taxon>Sarcocystidae</taxon>
        <taxon>Neospora</taxon>
    </lineage>
</organism>
<feature type="region of interest" description="Disordered" evidence="3">
    <location>
        <begin position="502"/>
        <end position="524"/>
    </location>
</feature>
<dbReference type="Pfam" id="PF00225">
    <property type="entry name" value="Kinesin"/>
    <property type="match status" value="1"/>
</dbReference>
<sequence>MPACSMFSARADSKPSKPSVVPPASCTLGPCLRSGSSNTLASSRCHLASPVAPYRRCADTRERAKRRTSVPAGLLHAGQPDADNAPEDGYARKAGNHGMGSKKANTSRVPDEWGITNGSSVENHGESGKNVADRRVVVRIRGLTLNSGRKLALCVHPEDNTRVICHRGTCLQEFRFSRVFADPETNDDVYREIGGQRIVEAIGLGIKETILAYGQTGIEIFGEVLYDLLPECETDRRTGAPLIVRHEECFIKTSKFTFKVCTVNDEHSALDLLEEARQQRRVGDSHLNSRSSRSHAVVQFFVHTRVSEERAVEFLKRPVIPERPVGACAFYGVLTLVDLAGCEREAPSYLPRRLYTANGYKDESKWGCCSRSLNASISTLNRLIRKMQTSTLDESDRRQSALNRVLFDYLQPECGVCMIFCLNPEASELQVSLSTLSIASESRLIPCWRRQYFLPLGPLREFYNESVIYQSADPITDLIKARRPMVTHDAVPLASADGGRPFHAVNNSARAGPPSSGGTRMPPEKKNKIAVEGVGTSDTFDDIYPLAAPVAVSEPADTLRLKHRQRRSSDSLCCSSLSSLLGAEDSFQSTGSGSDAWFSKLQNQSSSSVQLASWPLRQSIGTQTNPSAASRSFSDSGAGSDEWVSAVASEAAGARPCSGVLRVSVLDATSLGEILRNAGALTPERLERVLTKNGQQRERGAHSEGTKDVEVSRETGQAACRLGEAQAIPVQLGDNATSVFILFPAPANGMLATQKGGGKQDSDCGLSRGPTDDPSNPVSSCGVKSAISSVESCSFAPRSARQSSQSSSISSSNVFPLLEAATPGTPHSPRLPCSVLGTSIKHTVPSPPFLALPTDSKKTSRRLASEMRESCEHASLDGVPTGVRPGTQRQQRQQESLPVRGRADLTGTLVKSPRSNADSVPFSFSRNASIGDSAERTSWSGQAGRCANSRAYLFAGSNRWEPREQNSEPPANGDSKTGAPLLRSFSTSRVTSQLRDVSAPTATAPGCCCAQCVQPTCADPFAGASGEPAALVPSREDCTPHFQCCCVGQQRDLWRGLELRKEQQRREERRIQAQIERIEKQLQSLVHQQTPPWSAVPHLQRRESSLESLNESSAANPRVVDALLLARRLLLTSFRCPATSTSPAGASHEAQSRGPALPNRRTFSSKSGAASDATKHRPSGWFSEQQRALSKRAKQAAGGEDARQEPAEDDARLTANLDAIEGSHGVQHVSCVQHSLTISEQDVHTQRPEAHPVARGGLAELHAATDGQDSAPAGGGGMEAHIYKRPSDVFVGGTCEGDLPFSPNPPGAFRSPREAATLEEEGNAYKRECQEPLDMQHSENGHEVGMGRCSRKRSVTEPPITRKFEEGCSRP</sequence>
<dbReference type="GO" id="GO:0008574">
    <property type="term" value="F:plus-end-directed microtubule motor activity"/>
    <property type="evidence" value="ECO:0007669"/>
    <property type="project" value="TreeGrafter"/>
</dbReference>
<accession>F0VJF1</accession>
<feature type="region of interest" description="Disordered" evidence="3">
    <location>
        <begin position="870"/>
        <end position="941"/>
    </location>
</feature>
<proteinExistence type="inferred from homology"/>
<feature type="domain" description="Kinesin motor" evidence="4">
    <location>
        <begin position="262"/>
        <end position="445"/>
    </location>
</feature>
<dbReference type="Proteomes" id="UP000007494">
    <property type="component" value="Chromosome VIII"/>
</dbReference>
<dbReference type="SMART" id="SM00129">
    <property type="entry name" value="KISc"/>
    <property type="match status" value="1"/>
</dbReference>
<dbReference type="InterPro" id="IPR036961">
    <property type="entry name" value="Kinesin_motor_dom_sf"/>
</dbReference>
<evidence type="ECO:0000256" key="1">
    <source>
        <dbReference type="PROSITE-ProRule" id="PRU00283"/>
    </source>
</evidence>
<evidence type="ECO:0000259" key="4">
    <source>
        <dbReference type="PROSITE" id="PS50067"/>
    </source>
</evidence>
<dbReference type="GO" id="GO:0005871">
    <property type="term" value="C:kinesin complex"/>
    <property type="evidence" value="ECO:0007669"/>
    <property type="project" value="TreeGrafter"/>
</dbReference>
<dbReference type="InterPro" id="IPR027417">
    <property type="entry name" value="P-loop_NTPase"/>
</dbReference>
<dbReference type="PANTHER" id="PTHR24115">
    <property type="entry name" value="KINESIN-RELATED"/>
    <property type="match status" value="1"/>
</dbReference>
<dbReference type="OMA" id="HEECFIK"/>
<dbReference type="SUPFAM" id="SSF52540">
    <property type="entry name" value="P-loop containing nucleoside triphosphate hydrolases"/>
    <property type="match status" value="1"/>
</dbReference>
<evidence type="ECO:0000256" key="3">
    <source>
        <dbReference type="SAM" id="MobiDB-lite"/>
    </source>
</evidence>
<dbReference type="PRINTS" id="PR00380">
    <property type="entry name" value="KINESINHEAVY"/>
</dbReference>
<dbReference type="PANTHER" id="PTHR24115:SF996">
    <property type="entry name" value="PUTATIVE-RELATED"/>
    <property type="match status" value="1"/>
</dbReference>
<evidence type="ECO:0000313" key="7">
    <source>
        <dbReference type="Proteomes" id="UP000007494"/>
    </source>
</evidence>
<comment type="similarity">
    <text evidence="1">Belongs to the TRAFAC class myosin-kinesin ATPase superfamily. Kinesin family.</text>
</comment>
<reference evidence="6" key="4">
    <citation type="journal article" date="2015" name="PLoS ONE">
        <title>Comprehensive Evaluation of Toxoplasma gondii VEG and Neospora caninum LIV Genomes with Tachyzoite Stage Transcriptome and Proteome Defines Novel Transcript Features.</title>
        <authorList>
            <person name="Ramaprasad A."/>
            <person name="Mourier T."/>
            <person name="Naeem R."/>
            <person name="Malas T.B."/>
            <person name="Moussa E."/>
            <person name="Panigrahi A."/>
            <person name="Vermont S.J."/>
            <person name="Otto T.D."/>
            <person name="Wastling J."/>
            <person name="Pain A."/>
        </authorList>
    </citation>
    <scope>NUCLEOTIDE SEQUENCE</scope>
    <source>
        <strain evidence="6">Liverpool</strain>
    </source>
</reference>
<dbReference type="GO" id="GO:0005874">
    <property type="term" value="C:microtubule"/>
    <property type="evidence" value="ECO:0007669"/>
    <property type="project" value="TreeGrafter"/>
</dbReference>
<keyword evidence="7" id="KW-1185">Reference proteome</keyword>
<feature type="region of interest" description="Disordered" evidence="3">
    <location>
        <begin position="1139"/>
        <end position="1210"/>
    </location>
</feature>
<dbReference type="GO" id="GO:0008017">
    <property type="term" value="F:microtubule binding"/>
    <property type="evidence" value="ECO:0007669"/>
    <property type="project" value="InterPro"/>
</dbReference>
<reference evidence="5" key="1">
    <citation type="submission" date="2011-02" db="EMBL/GenBank/DDBJ databases">
        <authorList>
            <person name="Aslett M."/>
        </authorList>
    </citation>
    <scope>NUCLEOTIDE SEQUENCE</scope>
    <source>
        <strain evidence="5">Liverpool</strain>
    </source>
</reference>
<dbReference type="InterPro" id="IPR027640">
    <property type="entry name" value="Kinesin-like_fam"/>
</dbReference>
<dbReference type="GO" id="GO:0007018">
    <property type="term" value="P:microtubule-based movement"/>
    <property type="evidence" value="ECO:0007669"/>
    <property type="project" value="InterPro"/>
</dbReference>
<feature type="coiled-coil region" evidence="2">
    <location>
        <begin position="1061"/>
        <end position="1088"/>
    </location>
</feature>
<dbReference type="OrthoDB" id="123929at2759"/>
<dbReference type="GeneID" id="13443509"/>
<gene>
    <name evidence="6" type="ORF">BN1204_036440</name>
    <name evidence="5" type="ORF">NCLIV_036440</name>
</gene>
<dbReference type="VEuPathDB" id="ToxoDB:NCLIV_036440"/>
<dbReference type="GO" id="GO:0016887">
    <property type="term" value="F:ATP hydrolysis activity"/>
    <property type="evidence" value="ECO:0007669"/>
    <property type="project" value="TreeGrafter"/>
</dbReference>
<name>F0VJF1_NEOCL</name>
<evidence type="ECO:0000313" key="6">
    <source>
        <dbReference type="EMBL" id="CEL67857.1"/>
    </source>
</evidence>
<dbReference type="EMBL" id="LN714483">
    <property type="protein sequence ID" value="CEL67857.1"/>
    <property type="molecule type" value="Genomic_DNA"/>
</dbReference>
<feature type="region of interest" description="Disordered" evidence="3">
    <location>
        <begin position="1"/>
        <end position="23"/>
    </location>
</feature>
<protein>
    <submittedName>
        <fullName evidence="5">Kinesin-related protein 13, related</fullName>
    </submittedName>
</protein>
<evidence type="ECO:0000313" key="5">
    <source>
        <dbReference type="EMBL" id="CBZ53862.1"/>
    </source>
</evidence>